<dbReference type="PANTHER" id="PTHR42738">
    <property type="entry name" value="HYDROXYMETHYLGLUTARYL-COA LYASE"/>
    <property type="match status" value="1"/>
</dbReference>
<dbReference type="PANTHER" id="PTHR42738:SF7">
    <property type="entry name" value="HYDROXYMETHYLGLUTARYL-COA LYASE"/>
    <property type="match status" value="1"/>
</dbReference>
<gene>
    <name evidence="5" type="ORF">SAMN00777080_2925</name>
</gene>
<feature type="domain" description="Pyruvate carboxyltransferase" evidence="4">
    <location>
        <begin position="1"/>
        <end position="271"/>
    </location>
</feature>
<keyword evidence="3 5" id="KW-0456">Lyase</keyword>
<keyword evidence="2" id="KW-0479">Metal-binding</keyword>
<protein>
    <submittedName>
        <fullName evidence="5">Hydroxymethylglutaryl-CoA lyase</fullName>
    </submittedName>
</protein>
<reference evidence="6" key="1">
    <citation type="submission" date="2017-04" db="EMBL/GenBank/DDBJ databases">
        <authorList>
            <person name="Varghese N."/>
            <person name="Submissions S."/>
        </authorList>
    </citation>
    <scope>NUCLEOTIDE SEQUENCE [LARGE SCALE GENOMIC DNA]</scope>
    <source>
        <strain evidence="6">DSM 16537</strain>
    </source>
</reference>
<dbReference type="InterPro" id="IPR013785">
    <property type="entry name" value="Aldolase_TIM"/>
</dbReference>
<dbReference type="RefSeq" id="WP_084121096.1">
    <property type="nucleotide sequence ID" value="NZ_LT838813.1"/>
</dbReference>
<dbReference type="Gene3D" id="3.20.20.70">
    <property type="entry name" value="Aldolase class I"/>
    <property type="match status" value="1"/>
</dbReference>
<evidence type="ECO:0000313" key="5">
    <source>
        <dbReference type="EMBL" id="SMD44305.1"/>
    </source>
</evidence>
<dbReference type="GO" id="GO:0046872">
    <property type="term" value="F:metal ion binding"/>
    <property type="evidence" value="ECO:0007669"/>
    <property type="project" value="UniProtKB-KW"/>
</dbReference>
<dbReference type="InterPro" id="IPR043594">
    <property type="entry name" value="HMGL"/>
</dbReference>
<dbReference type="STRING" id="758820.SAMN00777080_2925"/>
<evidence type="ECO:0000256" key="3">
    <source>
        <dbReference type="ARBA" id="ARBA00023239"/>
    </source>
</evidence>
<evidence type="ECO:0000259" key="4">
    <source>
        <dbReference type="PROSITE" id="PS50991"/>
    </source>
</evidence>
<dbReference type="AlphaFoldDB" id="A0A1W2H5V3"/>
<dbReference type="InterPro" id="IPR000891">
    <property type="entry name" value="PYR_CT"/>
</dbReference>
<comment type="similarity">
    <text evidence="1">Belongs to the HMG-CoA lyase family.</text>
</comment>
<dbReference type="PROSITE" id="PS50991">
    <property type="entry name" value="PYR_CT"/>
    <property type="match status" value="1"/>
</dbReference>
<evidence type="ECO:0000256" key="2">
    <source>
        <dbReference type="ARBA" id="ARBA00022723"/>
    </source>
</evidence>
<dbReference type="CDD" id="cd07938">
    <property type="entry name" value="DRE_TIM_HMGL"/>
    <property type="match status" value="1"/>
</dbReference>
<accession>A0A1W2H5V3</accession>
<dbReference type="OrthoDB" id="9784013at2"/>
<keyword evidence="6" id="KW-1185">Reference proteome</keyword>
<organism evidence="5 6">
    <name type="scientific">Aquiflexum balticum DSM 16537</name>
    <dbReference type="NCBI Taxonomy" id="758820"/>
    <lineage>
        <taxon>Bacteria</taxon>
        <taxon>Pseudomonadati</taxon>
        <taxon>Bacteroidota</taxon>
        <taxon>Cytophagia</taxon>
        <taxon>Cytophagales</taxon>
        <taxon>Cyclobacteriaceae</taxon>
        <taxon>Aquiflexum</taxon>
    </lineage>
</organism>
<name>A0A1W2H5V3_9BACT</name>
<dbReference type="EMBL" id="LT838813">
    <property type="protein sequence ID" value="SMD44305.1"/>
    <property type="molecule type" value="Genomic_DNA"/>
</dbReference>
<dbReference type="GO" id="GO:0004419">
    <property type="term" value="F:hydroxymethylglutaryl-CoA lyase activity"/>
    <property type="evidence" value="ECO:0007669"/>
    <property type="project" value="TreeGrafter"/>
</dbReference>
<sequence>MIKLVECPRDAMQGRSEFIDTAIKAAYINQLSQVGFDTIDFGSFVSPKAVPQMRDTEEVLSLLDLFNAKSKLLAIVVNRRGAEDALHFEEIDYLGFPLSVSETFQQRNTNKSINEALDTVEEIQNLCEVKGKTLVTYLSMGFGNPYGDPFSSELVAQFVHHLDELGIKIISFADTVGSATPELISELYTVNSKEFPRIEFGLHLHTHPQLLKPKIDAAVASGCMRFDGAIKGYGGCPFAEDELVGNVATESLIAILEGHGFDLNLNKIEFVEAMKLANVVFH</sequence>
<dbReference type="GO" id="GO:0046951">
    <property type="term" value="P:ketone body biosynthetic process"/>
    <property type="evidence" value="ECO:0007669"/>
    <property type="project" value="TreeGrafter"/>
</dbReference>
<evidence type="ECO:0000256" key="1">
    <source>
        <dbReference type="ARBA" id="ARBA00009405"/>
    </source>
</evidence>
<dbReference type="SUPFAM" id="SSF51569">
    <property type="entry name" value="Aldolase"/>
    <property type="match status" value="1"/>
</dbReference>
<proteinExistence type="inferred from homology"/>
<dbReference type="Pfam" id="PF00682">
    <property type="entry name" value="HMGL-like"/>
    <property type="match status" value="1"/>
</dbReference>
<evidence type="ECO:0000313" key="6">
    <source>
        <dbReference type="Proteomes" id="UP000192333"/>
    </source>
</evidence>
<dbReference type="Proteomes" id="UP000192333">
    <property type="component" value="Chromosome I"/>
</dbReference>
<dbReference type="GO" id="GO:0006552">
    <property type="term" value="P:L-leucine catabolic process"/>
    <property type="evidence" value="ECO:0007669"/>
    <property type="project" value="TreeGrafter"/>
</dbReference>